<organism evidence="1 2">
    <name type="scientific">Cylindrotheca closterium</name>
    <dbReference type="NCBI Taxonomy" id="2856"/>
    <lineage>
        <taxon>Eukaryota</taxon>
        <taxon>Sar</taxon>
        <taxon>Stramenopiles</taxon>
        <taxon>Ochrophyta</taxon>
        <taxon>Bacillariophyta</taxon>
        <taxon>Bacillariophyceae</taxon>
        <taxon>Bacillariophycidae</taxon>
        <taxon>Bacillariales</taxon>
        <taxon>Bacillariaceae</taxon>
        <taxon>Cylindrotheca</taxon>
    </lineage>
</organism>
<protein>
    <submittedName>
        <fullName evidence="1">Uncharacterized protein</fullName>
    </submittedName>
</protein>
<comment type="caution">
    <text evidence="1">The sequence shown here is derived from an EMBL/GenBank/DDBJ whole genome shotgun (WGS) entry which is preliminary data.</text>
</comment>
<dbReference type="EMBL" id="CAKOGP040001980">
    <property type="protein sequence ID" value="CAJ1958940.1"/>
    <property type="molecule type" value="Genomic_DNA"/>
</dbReference>
<sequence>MEDTMQQISDILSDIPSALLQSDPFAMTPLHILALAQTPRLELFQVLSSVDPALSARDQFGSTPLDYLEKNISEGGLQVTRWLVQQVVEQKGAFLGLDRWKQELFVMKEGIERADCSSTRNREIQSLLDRLAKLEFLEVLSLAELVLWKIKLGENTLDQESIDRESSRIHCGISILVGNVLPFLGKE</sequence>
<evidence type="ECO:0000313" key="1">
    <source>
        <dbReference type="EMBL" id="CAJ1958940.1"/>
    </source>
</evidence>
<name>A0AAD2G0I8_9STRA</name>
<dbReference type="Proteomes" id="UP001295423">
    <property type="component" value="Unassembled WGS sequence"/>
</dbReference>
<dbReference type="AlphaFoldDB" id="A0AAD2G0I8"/>
<keyword evidence="2" id="KW-1185">Reference proteome</keyword>
<proteinExistence type="predicted"/>
<accession>A0AAD2G0I8</accession>
<evidence type="ECO:0000313" key="2">
    <source>
        <dbReference type="Proteomes" id="UP001295423"/>
    </source>
</evidence>
<reference evidence="1" key="1">
    <citation type="submission" date="2023-08" db="EMBL/GenBank/DDBJ databases">
        <authorList>
            <person name="Audoor S."/>
            <person name="Bilcke G."/>
        </authorList>
    </citation>
    <scope>NUCLEOTIDE SEQUENCE</scope>
</reference>
<gene>
    <name evidence="1" type="ORF">CYCCA115_LOCUS17428</name>
</gene>